<evidence type="ECO:0000259" key="3">
    <source>
        <dbReference type="PROSITE" id="PS50089"/>
    </source>
</evidence>
<reference evidence="4" key="1">
    <citation type="submission" date="2014-11" db="EMBL/GenBank/DDBJ databases">
        <authorList>
            <person name="Otto D Thomas"/>
            <person name="Naeem Raeece"/>
        </authorList>
    </citation>
    <scope>NUCLEOTIDE SEQUENCE</scope>
</reference>
<evidence type="ECO:0000256" key="1">
    <source>
        <dbReference type="PROSITE-ProRule" id="PRU00175"/>
    </source>
</evidence>
<organism evidence="4">
    <name type="scientific">Chromera velia CCMP2878</name>
    <dbReference type="NCBI Taxonomy" id="1169474"/>
    <lineage>
        <taxon>Eukaryota</taxon>
        <taxon>Sar</taxon>
        <taxon>Alveolata</taxon>
        <taxon>Colpodellida</taxon>
        <taxon>Chromeraceae</taxon>
        <taxon>Chromera</taxon>
    </lineage>
</organism>
<keyword evidence="1" id="KW-0863">Zinc-finger</keyword>
<feature type="region of interest" description="Disordered" evidence="2">
    <location>
        <begin position="28"/>
        <end position="172"/>
    </location>
</feature>
<dbReference type="GO" id="GO:0008270">
    <property type="term" value="F:zinc ion binding"/>
    <property type="evidence" value="ECO:0007669"/>
    <property type="project" value="UniProtKB-KW"/>
</dbReference>
<dbReference type="InterPro" id="IPR001841">
    <property type="entry name" value="Znf_RING"/>
</dbReference>
<feature type="compositionally biased region" description="Low complexity" evidence="2">
    <location>
        <begin position="98"/>
        <end position="119"/>
    </location>
</feature>
<feature type="compositionally biased region" description="Basic and acidic residues" evidence="2">
    <location>
        <begin position="310"/>
        <end position="325"/>
    </location>
</feature>
<dbReference type="VEuPathDB" id="CryptoDB:Cvel_18877"/>
<evidence type="ECO:0000256" key="2">
    <source>
        <dbReference type="SAM" id="MobiDB-lite"/>
    </source>
</evidence>
<feature type="compositionally biased region" description="Low complexity" evidence="2">
    <location>
        <begin position="202"/>
        <end position="211"/>
    </location>
</feature>
<accession>A0A0G4FVE0</accession>
<dbReference type="Gene3D" id="3.30.40.10">
    <property type="entry name" value="Zinc/RING finger domain, C3HC4 (zinc finger)"/>
    <property type="match status" value="1"/>
</dbReference>
<feature type="region of interest" description="Disordered" evidence="2">
    <location>
        <begin position="194"/>
        <end position="230"/>
    </location>
</feature>
<gene>
    <name evidence="4" type="ORF">Cvel_18877</name>
</gene>
<sequence length="420" mass="45653">MSIDAPASPSAFYQSVAPQIQAILASSTFEKDATTQNDSRSNTQSQGWQRDSHQLQRKTRDTRAVKQQKDTAADSNSRNTPAAPAPVRGTRLRPTPWKRPVVSVGKSSRPPVPGSSSPSALTETETALGPDSGTRLALSLSQTARKGRGKEGGSLGVSKRREARAAGEMQRETEELLCVNRELRSLYSQEAQEQVARRRRGSSGACRGPSSFVPGSSSREEEDAHGEADDDAAIVEGIMRGRGIEQRVLHGFLQEVISEPTTRAPYLAEALEVPRQSSQSIPEPDTGFSEHQNKLLSTRESLSLSQQKSHSADLLRDPEDSDGRMAEQQGCVTEDRKSRIQTTALRSEGLVKSRDGEDSQSDDEQNGECAVCFCGPKDTLIAPCGHVCCCLSCAREVMARGDRCPVCRAPIEDVFRVFRA</sequence>
<feature type="compositionally biased region" description="Polar residues" evidence="2">
    <location>
        <begin position="28"/>
        <end position="49"/>
    </location>
</feature>
<dbReference type="PROSITE" id="PS50089">
    <property type="entry name" value="ZF_RING_2"/>
    <property type="match status" value="1"/>
</dbReference>
<dbReference type="CDD" id="cd16647">
    <property type="entry name" value="mRING-HC-C3HC5_NEU1"/>
    <property type="match status" value="1"/>
</dbReference>
<dbReference type="SUPFAM" id="SSF57850">
    <property type="entry name" value="RING/U-box"/>
    <property type="match status" value="1"/>
</dbReference>
<feature type="domain" description="RING-type" evidence="3">
    <location>
        <begin position="369"/>
        <end position="408"/>
    </location>
</feature>
<protein>
    <recommendedName>
        <fullName evidence="3">RING-type domain-containing protein</fullName>
    </recommendedName>
</protein>
<dbReference type="InterPro" id="IPR051728">
    <property type="entry name" value="RING-FYVE_E3_ubiquitin-ligase"/>
</dbReference>
<name>A0A0G4FVE0_9ALVE</name>
<keyword evidence="1" id="KW-0479">Metal-binding</keyword>
<feature type="compositionally biased region" description="Polar residues" evidence="2">
    <location>
        <begin position="298"/>
        <end position="309"/>
    </location>
</feature>
<dbReference type="EMBL" id="CDMZ01000649">
    <property type="protein sequence ID" value="CEM18660.1"/>
    <property type="molecule type" value="Genomic_DNA"/>
</dbReference>
<feature type="compositionally biased region" description="Basic and acidic residues" evidence="2">
    <location>
        <begin position="159"/>
        <end position="172"/>
    </location>
</feature>
<dbReference type="PANTHER" id="PTHR14879:SF5">
    <property type="entry name" value="RING-TYPE DOMAIN-CONTAINING PROTEIN"/>
    <property type="match status" value="1"/>
</dbReference>
<dbReference type="PANTHER" id="PTHR14879">
    <property type="entry name" value="CASPASE REGULATOR, RING FINGER DOMAIN-CONTAINING"/>
    <property type="match status" value="1"/>
</dbReference>
<dbReference type="AlphaFoldDB" id="A0A0G4FVE0"/>
<keyword evidence="1" id="KW-0862">Zinc</keyword>
<proteinExistence type="predicted"/>
<evidence type="ECO:0000313" key="4">
    <source>
        <dbReference type="EMBL" id="CEM18660.1"/>
    </source>
</evidence>
<dbReference type="InterPro" id="IPR013083">
    <property type="entry name" value="Znf_RING/FYVE/PHD"/>
</dbReference>
<feature type="region of interest" description="Disordered" evidence="2">
    <location>
        <begin position="298"/>
        <end position="366"/>
    </location>
</feature>
<feature type="compositionally biased region" description="Basic and acidic residues" evidence="2">
    <location>
        <begin position="50"/>
        <end position="72"/>
    </location>
</feature>
<feature type="compositionally biased region" description="Acidic residues" evidence="2">
    <location>
        <begin position="220"/>
        <end position="230"/>
    </location>
</feature>
<dbReference type="Pfam" id="PF13920">
    <property type="entry name" value="zf-C3HC4_3"/>
    <property type="match status" value="1"/>
</dbReference>